<dbReference type="HOGENOM" id="CLU_000445_20_15_11"/>
<evidence type="ECO:0000256" key="4">
    <source>
        <dbReference type="ARBA" id="ARBA00012438"/>
    </source>
</evidence>
<dbReference type="Gene3D" id="3.30.565.10">
    <property type="entry name" value="Histidine kinase-like ATPase, C-terminal domain"/>
    <property type="match status" value="1"/>
</dbReference>
<keyword evidence="13" id="KW-0067">ATP-binding</keyword>
<dbReference type="GO" id="GO:0016020">
    <property type="term" value="C:membrane"/>
    <property type="evidence" value="ECO:0007669"/>
    <property type="project" value="InterPro"/>
</dbReference>
<evidence type="ECO:0000256" key="19">
    <source>
        <dbReference type="SAM" id="MobiDB-lite"/>
    </source>
</evidence>
<dbReference type="OrthoDB" id="144293at2"/>
<dbReference type="eggNOG" id="COG4585">
    <property type="taxonomic scope" value="Bacteria"/>
</dbReference>
<evidence type="ECO:0000259" key="21">
    <source>
        <dbReference type="PROSITE" id="PS50109"/>
    </source>
</evidence>
<dbReference type="GO" id="GO:0005524">
    <property type="term" value="F:ATP binding"/>
    <property type="evidence" value="ECO:0007669"/>
    <property type="project" value="UniProtKB-KW"/>
</dbReference>
<dbReference type="STRING" id="479433.Caci_7345"/>
<dbReference type="Gene3D" id="1.20.5.1930">
    <property type="match status" value="1"/>
</dbReference>
<dbReference type="PIRSF" id="PIRSF037434">
    <property type="entry name" value="STHK_ChrS"/>
    <property type="match status" value="1"/>
</dbReference>
<keyword evidence="15" id="KW-0902">Two-component regulatory system</keyword>
<dbReference type="PANTHER" id="PTHR24421:SF10">
    <property type="entry name" value="NITRATE_NITRITE SENSOR PROTEIN NARQ"/>
    <property type="match status" value="1"/>
</dbReference>
<keyword evidence="23" id="KW-1185">Reference proteome</keyword>
<dbReference type="GO" id="GO:0005737">
    <property type="term" value="C:cytoplasm"/>
    <property type="evidence" value="ECO:0007669"/>
    <property type="project" value="UniProtKB-SubCell"/>
</dbReference>
<dbReference type="PRINTS" id="PR00344">
    <property type="entry name" value="BCTRLSENSOR"/>
</dbReference>
<comment type="function">
    <text evidence="17">Member of the two-component regulatory system NreB/NreC involved in the control of dissimilatory nitrate/nitrite reduction in response to oxygen. NreB functions as a direct oxygen sensor histidine kinase which is autophosphorylated, in the absence of oxygen, probably at the conserved histidine residue, and transfers its phosphate group probably to a conserved aspartate residue of NreC. NreB/NreC activates the expression of the nitrate (narGHJI) and nitrite (nir) reductase operons, as well as the putative nitrate transporter gene narT.</text>
</comment>
<evidence type="ECO:0000313" key="23">
    <source>
        <dbReference type="Proteomes" id="UP000000851"/>
    </source>
</evidence>
<evidence type="ECO:0000256" key="7">
    <source>
        <dbReference type="ARBA" id="ARBA00022490"/>
    </source>
</evidence>
<keyword evidence="14" id="KW-0408">Iron</keyword>
<organism evidence="22 23">
    <name type="scientific">Catenulispora acidiphila (strain DSM 44928 / JCM 14897 / NBRC 102108 / NRRL B-24433 / ID139908)</name>
    <dbReference type="NCBI Taxonomy" id="479433"/>
    <lineage>
        <taxon>Bacteria</taxon>
        <taxon>Bacillati</taxon>
        <taxon>Actinomycetota</taxon>
        <taxon>Actinomycetes</taxon>
        <taxon>Catenulisporales</taxon>
        <taxon>Catenulisporaceae</taxon>
        <taxon>Catenulispora</taxon>
    </lineage>
</organism>
<dbReference type="InterPro" id="IPR005467">
    <property type="entry name" value="His_kinase_dom"/>
</dbReference>
<feature type="region of interest" description="Disordered" evidence="19">
    <location>
        <begin position="33"/>
        <end position="56"/>
    </location>
</feature>
<feature type="transmembrane region" description="Helical" evidence="20">
    <location>
        <begin position="200"/>
        <end position="220"/>
    </location>
</feature>
<keyword evidence="20" id="KW-1133">Transmembrane helix</keyword>
<keyword evidence="10" id="KW-0479">Metal-binding</keyword>
<keyword evidence="9" id="KW-0808">Transferase</keyword>
<dbReference type="InterPro" id="IPR017205">
    <property type="entry name" value="Sig_transdc_His_kinase_ChrS"/>
</dbReference>
<comment type="cofactor">
    <cofactor evidence="2">
        <name>[4Fe-4S] cluster</name>
        <dbReference type="ChEBI" id="CHEBI:49883"/>
    </cofactor>
</comment>
<dbReference type="InterPro" id="IPR036890">
    <property type="entry name" value="HATPase_C_sf"/>
</dbReference>
<dbReference type="InParanoid" id="C7Q8I4"/>
<evidence type="ECO:0000256" key="6">
    <source>
        <dbReference type="ARBA" id="ARBA00022485"/>
    </source>
</evidence>
<comment type="catalytic activity">
    <reaction evidence="1">
        <text>ATP + protein L-histidine = ADP + protein N-phospho-L-histidine.</text>
        <dbReference type="EC" id="2.7.13.3"/>
    </reaction>
</comment>
<evidence type="ECO:0000256" key="9">
    <source>
        <dbReference type="ARBA" id="ARBA00022679"/>
    </source>
</evidence>
<evidence type="ECO:0000256" key="3">
    <source>
        <dbReference type="ARBA" id="ARBA00004496"/>
    </source>
</evidence>
<dbReference type="EMBL" id="CP001700">
    <property type="protein sequence ID" value="ACU76172.1"/>
    <property type="molecule type" value="Genomic_DNA"/>
</dbReference>
<keyword evidence="16" id="KW-0411">Iron-sulfur</keyword>
<keyword evidence="12 22" id="KW-0418">Kinase</keyword>
<dbReference type="GO" id="GO:0046983">
    <property type="term" value="F:protein dimerization activity"/>
    <property type="evidence" value="ECO:0007669"/>
    <property type="project" value="InterPro"/>
</dbReference>
<evidence type="ECO:0000256" key="15">
    <source>
        <dbReference type="ARBA" id="ARBA00023012"/>
    </source>
</evidence>
<dbReference type="AlphaFoldDB" id="C7Q8I4"/>
<dbReference type="CDD" id="cd16917">
    <property type="entry name" value="HATPase_UhpB-NarQ-NarX-like"/>
    <property type="match status" value="1"/>
</dbReference>
<dbReference type="EC" id="2.7.13.3" evidence="4"/>
<evidence type="ECO:0000256" key="12">
    <source>
        <dbReference type="ARBA" id="ARBA00022777"/>
    </source>
</evidence>
<dbReference type="Pfam" id="PF02518">
    <property type="entry name" value="HATPase_c"/>
    <property type="match status" value="1"/>
</dbReference>
<evidence type="ECO:0000256" key="16">
    <source>
        <dbReference type="ARBA" id="ARBA00023014"/>
    </source>
</evidence>
<reference evidence="22 23" key="1">
    <citation type="journal article" date="2009" name="Stand. Genomic Sci.">
        <title>Complete genome sequence of Catenulispora acidiphila type strain (ID 139908).</title>
        <authorList>
            <person name="Copeland A."/>
            <person name="Lapidus A."/>
            <person name="Glavina Del Rio T."/>
            <person name="Nolan M."/>
            <person name="Lucas S."/>
            <person name="Chen F."/>
            <person name="Tice H."/>
            <person name="Cheng J.F."/>
            <person name="Bruce D."/>
            <person name="Goodwin L."/>
            <person name="Pitluck S."/>
            <person name="Mikhailova N."/>
            <person name="Pati A."/>
            <person name="Ivanova N."/>
            <person name="Mavromatis K."/>
            <person name="Chen A."/>
            <person name="Palaniappan K."/>
            <person name="Chain P."/>
            <person name="Land M."/>
            <person name="Hauser L."/>
            <person name="Chang Y.J."/>
            <person name="Jeffries C.D."/>
            <person name="Chertkov O."/>
            <person name="Brettin T."/>
            <person name="Detter J.C."/>
            <person name="Han C."/>
            <person name="Ali Z."/>
            <person name="Tindall B.J."/>
            <person name="Goker M."/>
            <person name="Bristow J."/>
            <person name="Eisen J.A."/>
            <person name="Markowitz V."/>
            <person name="Hugenholtz P."/>
            <person name="Kyrpides N.C."/>
            <person name="Klenk H.P."/>
        </authorList>
    </citation>
    <scope>NUCLEOTIDE SEQUENCE [LARGE SCALE GENOMIC DNA]</scope>
    <source>
        <strain evidence="23">DSM 44928 / JCM 14897 / NBRC 102108 / NRRL B-24433 / ID139908</strain>
    </source>
</reference>
<dbReference type="InterPro" id="IPR011712">
    <property type="entry name" value="Sig_transdc_His_kin_sub3_dim/P"/>
</dbReference>
<feature type="transmembrane region" description="Helical" evidence="20">
    <location>
        <begin position="174"/>
        <end position="194"/>
    </location>
</feature>
<evidence type="ECO:0000256" key="11">
    <source>
        <dbReference type="ARBA" id="ARBA00022741"/>
    </source>
</evidence>
<feature type="transmembrane region" description="Helical" evidence="20">
    <location>
        <begin position="101"/>
        <end position="118"/>
    </location>
</feature>
<protein>
    <recommendedName>
        <fullName evidence="5">Oxygen sensor histidine kinase NreB</fullName>
        <ecNumber evidence="4">2.7.13.3</ecNumber>
    </recommendedName>
    <alternativeName>
        <fullName evidence="18">Nitrogen regulation protein B</fullName>
    </alternativeName>
</protein>
<dbReference type="Pfam" id="PF07730">
    <property type="entry name" value="HisKA_3"/>
    <property type="match status" value="1"/>
</dbReference>
<gene>
    <name evidence="22" type="ordered locus">Caci_7345</name>
</gene>
<dbReference type="RefSeq" id="WP_015795900.1">
    <property type="nucleotide sequence ID" value="NC_013131.1"/>
</dbReference>
<feature type="transmembrane region" description="Helical" evidence="20">
    <location>
        <begin position="76"/>
        <end position="95"/>
    </location>
</feature>
<evidence type="ECO:0000256" key="13">
    <source>
        <dbReference type="ARBA" id="ARBA00022840"/>
    </source>
</evidence>
<evidence type="ECO:0000256" key="17">
    <source>
        <dbReference type="ARBA" id="ARBA00024827"/>
    </source>
</evidence>
<evidence type="ECO:0000256" key="20">
    <source>
        <dbReference type="SAM" id="Phobius"/>
    </source>
</evidence>
<evidence type="ECO:0000313" key="22">
    <source>
        <dbReference type="EMBL" id="ACU76172.1"/>
    </source>
</evidence>
<keyword evidence="11" id="KW-0547">Nucleotide-binding</keyword>
<evidence type="ECO:0000256" key="1">
    <source>
        <dbReference type="ARBA" id="ARBA00000085"/>
    </source>
</evidence>
<keyword evidence="8" id="KW-0597">Phosphoprotein</keyword>
<dbReference type="FunCoup" id="C7Q8I4">
    <property type="interactions" value="1"/>
</dbReference>
<dbReference type="GO" id="GO:0000155">
    <property type="term" value="F:phosphorelay sensor kinase activity"/>
    <property type="evidence" value="ECO:0007669"/>
    <property type="project" value="InterPro"/>
</dbReference>
<keyword evidence="6" id="KW-0004">4Fe-4S</keyword>
<dbReference type="Proteomes" id="UP000000851">
    <property type="component" value="Chromosome"/>
</dbReference>
<dbReference type="InterPro" id="IPR004358">
    <property type="entry name" value="Sig_transdc_His_kin-like_C"/>
</dbReference>
<accession>C7Q8I4</accession>
<dbReference type="GO" id="GO:0046872">
    <property type="term" value="F:metal ion binding"/>
    <property type="evidence" value="ECO:0007669"/>
    <property type="project" value="UniProtKB-KW"/>
</dbReference>
<evidence type="ECO:0000256" key="10">
    <source>
        <dbReference type="ARBA" id="ARBA00022723"/>
    </source>
</evidence>
<keyword evidence="7" id="KW-0963">Cytoplasm</keyword>
<feature type="compositionally biased region" description="Basic and acidic residues" evidence="19">
    <location>
        <begin position="34"/>
        <end position="46"/>
    </location>
</feature>
<feature type="transmembrane region" description="Helical" evidence="20">
    <location>
        <begin position="130"/>
        <end position="147"/>
    </location>
</feature>
<evidence type="ECO:0000256" key="18">
    <source>
        <dbReference type="ARBA" id="ARBA00030800"/>
    </source>
</evidence>
<feature type="domain" description="Histidine kinase" evidence="21">
    <location>
        <begin position="365"/>
        <end position="448"/>
    </location>
</feature>
<keyword evidence="20" id="KW-0812">Transmembrane</keyword>
<sequence precursor="true">MIQPATAVGPEGRAAVPASAVAAAPVAAAPVQDARSDARHDARSAEPHAGAGADTPVSDTIAQDARASFQSWKRIARWWAVGWHFGLAISVVLVAVEHKPVWLYGALAGMSLSYLLLQHRWLLDRGNPRAVYYHLAIVCTLCFAMVWADLSLIYMSSVVLSQFAPLAGFRARGIAILAAAAAVLTFPIAASDGFTSGDLVAWGLTAVGALLFNLFIGLFFGEMLNDHDRRGALIRELEATRAELERAHHEAGVREERERLAREIHDTLAQGFTSLLMLVQAAEATLDTDPATTRERLDLAARTARENLAEARALIGGDPTAGLPLDAALQRAAARIGEELGMATSVDIGGSARTLTATVQVVTLRVAQEALANVRKHARAASVTVWLTYGADRLTLAVEDDGVGMPEAPCGGFGMRSMRERVEQVGGELTITSAPGAGTRVEAEVPYE</sequence>
<evidence type="ECO:0000256" key="2">
    <source>
        <dbReference type="ARBA" id="ARBA00001966"/>
    </source>
</evidence>
<dbReference type="InterPro" id="IPR050482">
    <property type="entry name" value="Sensor_HK_TwoCompSys"/>
</dbReference>
<dbReference type="InterPro" id="IPR003594">
    <property type="entry name" value="HATPase_dom"/>
</dbReference>
<dbReference type="SMART" id="SM00387">
    <property type="entry name" value="HATPase_c"/>
    <property type="match status" value="1"/>
</dbReference>
<keyword evidence="20" id="KW-0472">Membrane</keyword>
<comment type="subcellular location">
    <subcellularLocation>
        <location evidence="3">Cytoplasm</location>
    </subcellularLocation>
</comment>
<name>C7Q8I4_CATAD</name>
<evidence type="ECO:0000256" key="14">
    <source>
        <dbReference type="ARBA" id="ARBA00023004"/>
    </source>
</evidence>
<dbReference type="PROSITE" id="PS50109">
    <property type="entry name" value="HIS_KIN"/>
    <property type="match status" value="1"/>
</dbReference>
<dbReference type="SUPFAM" id="SSF55874">
    <property type="entry name" value="ATPase domain of HSP90 chaperone/DNA topoisomerase II/histidine kinase"/>
    <property type="match status" value="1"/>
</dbReference>
<evidence type="ECO:0000256" key="8">
    <source>
        <dbReference type="ARBA" id="ARBA00022553"/>
    </source>
</evidence>
<evidence type="ECO:0000256" key="5">
    <source>
        <dbReference type="ARBA" id="ARBA00017322"/>
    </source>
</evidence>
<dbReference type="PANTHER" id="PTHR24421">
    <property type="entry name" value="NITRATE/NITRITE SENSOR PROTEIN NARX-RELATED"/>
    <property type="match status" value="1"/>
</dbReference>
<dbReference type="KEGG" id="cai:Caci_7345"/>
<proteinExistence type="predicted"/>
<dbReference type="GO" id="GO:0051539">
    <property type="term" value="F:4 iron, 4 sulfur cluster binding"/>
    <property type="evidence" value="ECO:0007669"/>
    <property type="project" value="UniProtKB-KW"/>
</dbReference>